<dbReference type="AlphaFoldDB" id="A0AAU9TPU5"/>
<accession>A0AAU9TPU5</accession>
<reference evidence="1" key="1">
    <citation type="submission" date="2022-03" db="EMBL/GenBank/DDBJ databases">
        <authorList>
            <person name="Tunstrom K."/>
        </authorList>
    </citation>
    <scope>NUCLEOTIDE SEQUENCE</scope>
</reference>
<proteinExistence type="predicted"/>
<evidence type="ECO:0000313" key="2">
    <source>
        <dbReference type="Proteomes" id="UP001153954"/>
    </source>
</evidence>
<evidence type="ECO:0000313" key="1">
    <source>
        <dbReference type="EMBL" id="CAH2088718.1"/>
    </source>
</evidence>
<dbReference type="SUPFAM" id="SSF53098">
    <property type="entry name" value="Ribonuclease H-like"/>
    <property type="match status" value="1"/>
</dbReference>
<organism evidence="1 2">
    <name type="scientific">Euphydryas editha</name>
    <name type="common">Edith's checkerspot</name>
    <dbReference type="NCBI Taxonomy" id="104508"/>
    <lineage>
        <taxon>Eukaryota</taxon>
        <taxon>Metazoa</taxon>
        <taxon>Ecdysozoa</taxon>
        <taxon>Arthropoda</taxon>
        <taxon>Hexapoda</taxon>
        <taxon>Insecta</taxon>
        <taxon>Pterygota</taxon>
        <taxon>Neoptera</taxon>
        <taxon>Endopterygota</taxon>
        <taxon>Lepidoptera</taxon>
        <taxon>Glossata</taxon>
        <taxon>Ditrysia</taxon>
        <taxon>Papilionoidea</taxon>
        <taxon>Nymphalidae</taxon>
        <taxon>Nymphalinae</taxon>
        <taxon>Euphydryas</taxon>
    </lineage>
</organism>
<sequence length="184" mass="20601">MSAEKHVTMSEVILISNALKKKCTSFLSVTRPATVARMTETLLNEMTTRFASIEDDYIFAESTLLDPRFKKYGFLNEFAYGRTCANLKALAGRIQIESQQYAVPEPTNSSPPSKRKGSIWDEFDQQVGDILKNTNPTAGGIIEIDKYLDHHTKTLQSGGSLKKDAYPRLSGKKVSQILFLNFNL</sequence>
<dbReference type="EMBL" id="CAKOGL010000007">
    <property type="protein sequence ID" value="CAH2088718.1"/>
    <property type="molecule type" value="Genomic_DNA"/>
</dbReference>
<comment type="caution">
    <text evidence="1">The sequence shown here is derived from an EMBL/GenBank/DDBJ whole genome shotgun (WGS) entry which is preliminary data.</text>
</comment>
<dbReference type="Proteomes" id="UP001153954">
    <property type="component" value="Unassembled WGS sequence"/>
</dbReference>
<protein>
    <submittedName>
        <fullName evidence="1">Uncharacterized protein</fullName>
    </submittedName>
</protein>
<dbReference type="InterPro" id="IPR012337">
    <property type="entry name" value="RNaseH-like_sf"/>
</dbReference>
<keyword evidence="2" id="KW-1185">Reference proteome</keyword>
<gene>
    <name evidence="1" type="ORF">EEDITHA_LOCUS4856</name>
</gene>
<name>A0AAU9TPU5_EUPED</name>